<feature type="transmembrane region" description="Helical" evidence="1">
    <location>
        <begin position="21"/>
        <end position="40"/>
    </location>
</feature>
<keyword evidence="3" id="KW-1185">Reference proteome</keyword>
<dbReference type="EMBL" id="VCKY01000069">
    <property type="protein sequence ID" value="TMR18637.1"/>
    <property type="molecule type" value="Genomic_DNA"/>
</dbReference>
<reference evidence="2 3" key="1">
    <citation type="submission" date="2019-05" db="EMBL/GenBank/DDBJ databases">
        <title>Draft genome sequence of Nonomuraea turkmeniaca DSM 43926.</title>
        <authorList>
            <person name="Saricaoglu S."/>
            <person name="Isik K."/>
        </authorList>
    </citation>
    <scope>NUCLEOTIDE SEQUENCE [LARGE SCALE GENOMIC DNA]</scope>
    <source>
        <strain evidence="2 3">DSM 43926</strain>
    </source>
</reference>
<organism evidence="2 3">
    <name type="scientific">Nonomuraea turkmeniaca</name>
    <dbReference type="NCBI Taxonomy" id="103838"/>
    <lineage>
        <taxon>Bacteria</taxon>
        <taxon>Bacillati</taxon>
        <taxon>Actinomycetota</taxon>
        <taxon>Actinomycetes</taxon>
        <taxon>Streptosporangiales</taxon>
        <taxon>Streptosporangiaceae</taxon>
        <taxon>Nonomuraea</taxon>
    </lineage>
</organism>
<gene>
    <name evidence="2" type="ORF">ETD86_21465</name>
</gene>
<keyword evidence="1" id="KW-0472">Membrane</keyword>
<evidence type="ECO:0000256" key="1">
    <source>
        <dbReference type="SAM" id="Phobius"/>
    </source>
</evidence>
<dbReference type="AlphaFoldDB" id="A0A5S4FH15"/>
<proteinExistence type="predicted"/>
<feature type="transmembrane region" description="Helical" evidence="1">
    <location>
        <begin position="77"/>
        <end position="96"/>
    </location>
</feature>
<name>A0A5S4FH15_9ACTN</name>
<dbReference type="RefSeq" id="WP_138667935.1">
    <property type="nucleotide sequence ID" value="NZ_VCKY01000069.1"/>
</dbReference>
<protein>
    <recommendedName>
        <fullName evidence="4">DUF2568 domain-containing protein</fullName>
    </recommendedName>
</protein>
<feature type="transmembrane region" description="Helical" evidence="1">
    <location>
        <begin position="102"/>
        <end position="121"/>
    </location>
</feature>
<feature type="transmembrane region" description="Helical" evidence="1">
    <location>
        <begin position="46"/>
        <end position="70"/>
    </location>
</feature>
<keyword evidence="1" id="KW-1133">Transmembrane helix</keyword>
<dbReference type="OrthoDB" id="3539876at2"/>
<sequence>MSEPYSIEAMPQSVSVARVCMWIQTGLGLIGLLLLFILLGSAPSGAIGGALLLALSIPLATILLIGFVASRIGSRRGWVRTAGLVIEFLLILLGIWEVFGGVSLGNVLGVLLAAAVFGQLCRSSSAMWFDR</sequence>
<comment type="caution">
    <text evidence="2">The sequence shown here is derived from an EMBL/GenBank/DDBJ whole genome shotgun (WGS) entry which is preliminary data.</text>
</comment>
<accession>A0A5S4FH15</accession>
<evidence type="ECO:0000313" key="2">
    <source>
        <dbReference type="EMBL" id="TMR18637.1"/>
    </source>
</evidence>
<keyword evidence="1" id="KW-0812">Transmembrane</keyword>
<evidence type="ECO:0000313" key="3">
    <source>
        <dbReference type="Proteomes" id="UP000309128"/>
    </source>
</evidence>
<dbReference type="Proteomes" id="UP000309128">
    <property type="component" value="Unassembled WGS sequence"/>
</dbReference>
<evidence type="ECO:0008006" key="4">
    <source>
        <dbReference type="Google" id="ProtNLM"/>
    </source>
</evidence>